<dbReference type="Gene3D" id="2.130.10.10">
    <property type="entry name" value="YVTN repeat-like/Quinoprotein amine dehydrogenase"/>
    <property type="match status" value="2"/>
</dbReference>
<evidence type="ECO:0000313" key="3">
    <source>
        <dbReference type="Proteomes" id="UP001291309"/>
    </source>
</evidence>
<dbReference type="EC" id="3.2.1.-" evidence="2"/>
<name>A0ABU5H3J7_9BACT</name>
<dbReference type="RefSeq" id="WP_321546581.1">
    <property type="nucleotide sequence ID" value="NZ_JAXIVS010000005.1"/>
</dbReference>
<evidence type="ECO:0000256" key="1">
    <source>
        <dbReference type="SAM" id="SignalP"/>
    </source>
</evidence>
<keyword evidence="1" id="KW-0732">Signal</keyword>
<feature type="signal peptide" evidence="1">
    <location>
        <begin position="1"/>
        <end position="29"/>
    </location>
</feature>
<dbReference type="Proteomes" id="UP001291309">
    <property type="component" value="Unassembled WGS sequence"/>
</dbReference>
<dbReference type="GO" id="GO:0016798">
    <property type="term" value="F:hydrolase activity, acting on glycosyl bonds"/>
    <property type="evidence" value="ECO:0007669"/>
    <property type="project" value="UniProtKB-KW"/>
</dbReference>
<proteinExistence type="predicted"/>
<dbReference type="CDD" id="cd15482">
    <property type="entry name" value="Sialidase_non-viral"/>
    <property type="match status" value="1"/>
</dbReference>
<keyword evidence="2" id="KW-0326">Glycosidase</keyword>
<reference evidence="2 3" key="1">
    <citation type="submission" date="2023-12" db="EMBL/GenBank/DDBJ databases">
        <title>the genome sequence of Hyalangium sp. s54d21.</title>
        <authorList>
            <person name="Zhang X."/>
        </authorList>
    </citation>
    <scope>NUCLEOTIDE SEQUENCE [LARGE SCALE GENOMIC DNA]</scope>
    <source>
        <strain evidence="3">s54d21</strain>
    </source>
</reference>
<accession>A0ABU5H3J7</accession>
<feature type="chain" id="PRO_5047416145" evidence="1">
    <location>
        <begin position="30"/>
        <end position="618"/>
    </location>
</feature>
<protein>
    <submittedName>
        <fullName evidence="2">Sialidase family protein</fullName>
        <ecNumber evidence="2">3.2.1.-</ecNumber>
    </submittedName>
</protein>
<sequence>MRPLLFVLLLVPLAGCDLLGSSTSGPADAGQEPDAGPPGWTVPTTFTPELITAAQPQVPTNLAQAPDGTLYSVIEGRIAASSDRGVTWELRGAAPPFQLFVASDGALWSSSATDIARSSDGGRTFTSIALPAGVQRATASVSAVLAADAAWLLWATEPPRLFHSADQGASFTEVILPRTFEYVSVTGSGQRLYLVGDDRFVYRTRDGSSWEPMGEHAGAREPFESAAGTLLLERNDGTTSELLRSTDEGLTFTRGPITQGYLYAQQPGGALVRVGRNGQVDESTDEGTTWAPRVPYTGAFTLTVVAFPDELVATTAQGVVRLGATATAWSYDRVPGLSNRPSVDVTVAGNGRVAVLQSDGPKSTVYVSDDGVQWYRGLTFDGGMRCVAFSPDGERLFVGGTAARFWILDKEGRQIQIESTLNRPTETIHQAQWVPNDPRPVLVVSTANEQDTSGVMMQATPGNGSMGWTEINPMRLESNPQARFTLGYHGFAWTKPTYRGPSAFASYRRWFGTNAWQSGMRVRFSFGLADEWIDADGAPRPLGAAISMSAVGEYGQTLAVLYPNSELYLGGFSNTLQKVTLPAGLPELQSAKFGPDGRLWLATTFGLYRTQESWLPPR</sequence>
<organism evidence="2 3">
    <name type="scientific">Hyalangium rubrum</name>
    <dbReference type="NCBI Taxonomy" id="3103134"/>
    <lineage>
        <taxon>Bacteria</taxon>
        <taxon>Pseudomonadati</taxon>
        <taxon>Myxococcota</taxon>
        <taxon>Myxococcia</taxon>
        <taxon>Myxococcales</taxon>
        <taxon>Cystobacterineae</taxon>
        <taxon>Archangiaceae</taxon>
        <taxon>Hyalangium</taxon>
    </lineage>
</organism>
<dbReference type="EMBL" id="JAXIVS010000005">
    <property type="protein sequence ID" value="MDY7227851.1"/>
    <property type="molecule type" value="Genomic_DNA"/>
</dbReference>
<evidence type="ECO:0000313" key="2">
    <source>
        <dbReference type="EMBL" id="MDY7227851.1"/>
    </source>
</evidence>
<keyword evidence="3" id="KW-1185">Reference proteome</keyword>
<dbReference type="SUPFAM" id="SSF110296">
    <property type="entry name" value="Oligoxyloglucan reducing end-specific cellobiohydrolase"/>
    <property type="match status" value="1"/>
</dbReference>
<dbReference type="SUPFAM" id="SSF63829">
    <property type="entry name" value="Calcium-dependent phosphotriesterase"/>
    <property type="match status" value="1"/>
</dbReference>
<dbReference type="InterPro" id="IPR015943">
    <property type="entry name" value="WD40/YVTN_repeat-like_dom_sf"/>
</dbReference>
<keyword evidence="2" id="KW-0378">Hydrolase</keyword>
<comment type="caution">
    <text evidence="2">The sequence shown here is derived from an EMBL/GenBank/DDBJ whole genome shotgun (WGS) entry which is preliminary data.</text>
</comment>
<gene>
    <name evidence="2" type="ORF">SYV04_15655</name>
</gene>